<dbReference type="EMBL" id="WWCO01000006">
    <property type="protein sequence ID" value="MYM34899.1"/>
    <property type="molecule type" value="Genomic_DNA"/>
</dbReference>
<proteinExistence type="predicted"/>
<evidence type="ECO:0000313" key="6">
    <source>
        <dbReference type="Proteomes" id="UP000449678"/>
    </source>
</evidence>
<dbReference type="PANTHER" id="PTHR40661">
    <property type="match status" value="1"/>
</dbReference>
<dbReference type="CDD" id="cd00093">
    <property type="entry name" value="HTH_XRE"/>
    <property type="match status" value="1"/>
</dbReference>
<evidence type="ECO:0000259" key="4">
    <source>
        <dbReference type="PROSITE" id="PS50943"/>
    </source>
</evidence>
<dbReference type="PANTHER" id="PTHR40661:SF3">
    <property type="entry name" value="FELS-1 PROPHAGE TRANSCRIPTIONAL REGULATOR"/>
    <property type="match status" value="1"/>
</dbReference>
<dbReference type="Pfam" id="PF01381">
    <property type="entry name" value="HTH_3"/>
    <property type="match status" value="1"/>
</dbReference>
<evidence type="ECO:0000256" key="1">
    <source>
        <dbReference type="ARBA" id="ARBA00023015"/>
    </source>
</evidence>
<feature type="domain" description="HTH cro/C1-type" evidence="4">
    <location>
        <begin position="19"/>
        <end position="69"/>
    </location>
</feature>
<dbReference type="SUPFAM" id="SSF47413">
    <property type="entry name" value="lambda repressor-like DNA-binding domains"/>
    <property type="match status" value="1"/>
</dbReference>
<dbReference type="Gene3D" id="1.10.260.40">
    <property type="entry name" value="lambda repressor-like DNA-binding domains"/>
    <property type="match status" value="1"/>
</dbReference>
<protein>
    <submittedName>
        <fullName evidence="5">Helix-turn-helix domain-containing protein</fullName>
    </submittedName>
</protein>
<sequence>MQNFTPQPNWKLKDRLAWARAQKGMTQQELAAASKVAQSTIASWENGARETGRKITALAEPLGVDELWLATGKGEPIKQARQVELVTPQHSPGLPEQLQAQIMLGHLNEREAVLIHKYRMATAKGRKLIDDMSDAAPKEDLFVVRDQAKS</sequence>
<comment type="caution">
    <text evidence="5">The sequence shown here is derived from an EMBL/GenBank/DDBJ whole genome shotgun (WGS) entry which is preliminary data.</text>
</comment>
<name>A0ABW9V862_9BURK</name>
<dbReference type="Proteomes" id="UP000449678">
    <property type="component" value="Unassembled WGS sequence"/>
</dbReference>
<accession>A0ABW9V862</accession>
<evidence type="ECO:0000256" key="3">
    <source>
        <dbReference type="ARBA" id="ARBA00023163"/>
    </source>
</evidence>
<dbReference type="InterPro" id="IPR001387">
    <property type="entry name" value="Cro/C1-type_HTH"/>
</dbReference>
<keyword evidence="2" id="KW-0238">DNA-binding</keyword>
<organism evidence="5 6">
    <name type="scientific">Duganella lactea</name>
    <dbReference type="NCBI Taxonomy" id="2692173"/>
    <lineage>
        <taxon>Bacteria</taxon>
        <taxon>Pseudomonadati</taxon>
        <taxon>Pseudomonadota</taxon>
        <taxon>Betaproteobacteria</taxon>
        <taxon>Burkholderiales</taxon>
        <taxon>Oxalobacteraceae</taxon>
        <taxon>Telluria group</taxon>
        <taxon>Duganella</taxon>
    </lineage>
</organism>
<reference evidence="5 6" key="1">
    <citation type="submission" date="2019-12" db="EMBL/GenBank/DDBJ databases">
        <title>Novel species isolated from a subtropical stream in China.</title>
        <authorList>
            <person name="Lu H."/>
        </authorList>
    </citation>
    <scope>NUCLEOTIDE SEQUENCE [LARGE SCALE GENOMIC DNA]</scope>
    <source>
        <strain evidence="5 6">FT94W</strain>
    </source>
</reference>
<keyword evidence="1" id="KW-0805">Transcription regulation</keyword>
<evidence type="ECO:0000256" key="2">
    <source>
        <dbReference type="ARBA" id="ARBA00023125"/>
    </source>
</evidence>
<keyword evidence="6" id="KW-1185">Reference proteome</keyword>
<dbReference type="RefSeq" id="WP_160990280.1">
    <property type="nucleotide sequence ID" value="NZ_WWCO01000006.1"/>
</dbReference>
<evidence type="ECO:0000313" key="5">
    <source>
        <dbReference type="EMBL" id="MYM34899.1"/>
    </source>
</evidence>
<dbReference type="PROSITE" id="PS50943">
    <property type="entry name" value="HTH_CROC1"/>
    <property type="match status" value="1"/>
</dbReference>
<dbReference type="InterPro" id="IPR010982">
    <property type="entry name" value="Lambda_DNA-bd_dom_sf"/>
</dbReference>
<gene>
    <name evidence="5" type="ORF">GTP38_11165</name>
</gene>
<keyword evidence="3" id="KW-0804">Transcription</keyword>
<dbReference type="SMART" id="SM00530">
    <property type="entry name" value="HTH_XRE"/>
    <property type="match status" value="1"/>
</dbReference>